<dbReference type="STRING" id="269670.SAMN02982927_03456"/>
<proteinExistence type="predicted"/>
<gene>
    <name evidence="1" type="ORF">SAMN02982927_03456</name>
</gene>
<keyword evidence="2" id="KW-1185">Reference proteome</keyword>
<protein>
    <submittedName>
        <fullName evidence="1">Uncharacterized protein</fullName>
    </submittedName>
</protein>
<organism evidence="1 2">
    <name type="scientific">Sporolactobacillus nakayamae</name>
    <dbReference type="NCBI Taxonomy" id="269670"/>
    <lineage>
        <taxon>Bacteria</taxon>
        <taxon>Bacillati</taxon>
        <taxon>Bacillota</taxon>
        <taxon>Bacilli</taxon>
        <taxon>Bacillales</taxon>
        <taxon>Sporolactobacillaceae</taxon>
        <taxon>Sporolactobacillus</taxon>
    </lineage>
</organism>
<evidence type="ECO:0000313" key="2">
    <source>
        <dbReference type="Proteomes" id="UP000198752"/>
    </source>
</evidence>
<dbReference type="AlphaFoldDB" id="A0A1I2WCF9"/>
<dbReference type="Proteomes" id="UP000198752">
    <property type="component" value="Unassembled WGS sequence"/>
</dbReference>
<reference evidence="2" key="1">
    <citation type="submission" date="2016-10" db="EMBL/GenBank/DDBJ databases">
        <authorList>
            <person name="Varghese N."/>
            <person name="Submissions S."/>
        </authorList>
    </citation>
    <scope>NUCLEOTIDE SEQUENCE [LARGE SCALE GENOMIC DNA]</scope>
    <source>
        <strain evidence="2">ATCC 700379</strain>
    </source>
</reference>
<name>A0A1I2WCF9_9BACL</name>
<evidence type="ECO:0000313" key="1">
    <source>
        <dbReference type="EMBL" id="SFG97856.1"/>
    </source>
</evidence>
<dbReference type="EMBL" id="FOOY01000037">
    <property type="protein sequence ID" value="SFG97856.1"/>
    <property type="molecule type" value="Genomic_DNA"/>
</dbReference>
<sequence>MAKPGSGIIKKILKDHFDGFWKIYSDLFPESYREDIRKQFSEKKSPVI</sequence>
<accession>A0A1I2WCF9</accession>